<protein>
    <submittedName>
        <fullName evidence="1">Uncharacterized protein</fullName>
    </submittedName>
</protein>
<gene>
    <name evidence="1" type="ORF">E5288_WYG011506</name>
</gene>
<reference evidence="1" key="1">
    <citation type="submission" date="2019-10" db="EMBL/GenBank/DDBJ databases">
        <title>The sequence and de novo assembly of the wild yak genome.</title>
        <authorList>
            <person name="Liu Y."/>
        </authorList>
    </citation>
    <scope>NUCLEOTIDE SEQUENCE [LARGE SCALE GENOMIC DNA]</scope>
    <source>
        <strain evidence="1">WY2019</strain>
    </source>
</reference>
<sequence length="86" mass="9812">MLGYIPREDESVYPPQTQLVFTQIQRNGNTVFLLPPTGSWKQNARKILLLRTSEYYLVGLISTLLSEKSYKSPRITGPGTGYDKYI</sequence>
<organism evidence="1 2">
    <name type="scientific">Bos mutus</name>
    <name type="common">wild yak</name>
    <dbReference type="NCBI Taxonomy" id="72004"/>
    <lineage>
        <taxon>Eukaryota</taxon>
        <taxon>Metazoa</taxon>
        <taxon>Chordata</taxon>
        <taxon>Craniata</taxon>
        <taxon>Vertebrata</taxon>
        <taxon>Euteleostomi</taxon>
        <taxon>Mammalia</taxon>
        <taxon>Eutheria</taxon>
        <taxon>Laurasiatheria</taxon>
        <taxon>Artiodactyla</taxon>
        <taxon>Ruminantia</taxon>
        <taxon>Pecora</taxon>
        <taxon>Bovidae</taxon>
        <taxon>Bovinae</taxon>
        <taxon>Bos</taxon>
    </lineage>
</organism>
<name>A0A6B0RI80_9CETA</name>
<comment type="caution">
    <text evidence="1">The sequence shown here is derived from an EMBL/GenBank/DDBJ whole genome shotgun (WGS) entry which is preliminary data.</text>
</comment>
<evidence type="ECO:0000313" key="1">
    <source>
        <dbReference type="EMBL" id="MXQ89780.1"/>
    </source>
</evidence>
<dbReference type="AlphaFoldDB" id="A0A6B0RI80"/>
<accession>A0A6B0RI80</accession>
<dbReference type="EMBL" id="VBQZ03000058">
    <property type="protein sequence ID" value="MXQ89780.1"/>
    <property type="molecule type" value="Genomic_DNA"/>
</dbReference>
<evidence type="ECO:0000313" key="2">
    <source>
        <dbReference type="Proteomes" id="UP000322234"/>
    </source>
</evidence>
<keyword evidence="2" id="KW-1185">Reference proteome</keyword>
<proteinExistence type="predicted"/>
<dbReference type="Proteomes" id="UP000322234">
    <property type="component" value="Unassembled WGS sequence"/>
</dbReference>